<evidence type="ECO:0000313" key="3">
    <source>
        <dbReference type="Proteomes" id="UP000036367"/>
    </source>
</evidence>
<comment type="caution">
    <text evidence="2">The sequence shown here is derived from an EMBL/GenBank/DDBJ whole genome shotgun (WGS) entry which is preliminary data.</text>
</comment>
<name>A0A0J1BIM3_RHOIS</name>
<evidence type="ECO:0000256" key="1">
    <source>
        <dbReference type="SAM" id="MobiDB-lite"/>
    </source>
</evidence>
<proteinExistence type="predicted"/>
<gene>
    <name evidence="2" type="ORF">RISK_001588</name>
</gene>
<organism evidence="2 3">
    <name type="scientific">Rhodopirellula islandica</name>
    <dbReference type="NCBI Taxonomy" id="595434"/>
    <lineage>
        <taxon>Bacteria</taxon>
        <taxon>Pseudomonadati</taxon>
        <taxon>Planctomycetota</taxon>
        <taxon>Planctomycetia</taxon>
        <taxon>Pirellulales</taxon>
        <taxon>Pirellulaceae</taxon>
        <taxon>Rhodopirellula</taxon>
    </lineage>
</organism>
<dbReference type="PATRIC" id="fig|595434.4.peg.1522"/>
<evidence type="ECO:0000313" key="2">
    <source>
        <dbReference type="EMBL" id="KLU06377.1"/>
    </source>
</evidence>
<keyword evidence="3" id="KW-1185">Reference proteome</keyword>
<protein>
    <submittedName>
        <fullName evidence="2">Uncharacterized protein</fullName>
    </submittedName>
</protein>
<dbReference type="STRING" id="595434.RISK_001588"/>
<reference evidence="2" key="1">
    <citation type="submission" date="2015-05" db="EMBL/GenBank/DDBJ databases">
        <title>Permanent draft genome of Rhodopirellula islandicus K833.</title>
        <authorList>
            <person name="Kizina J."/>
            <person name="Richter M."/>
            <person name="Glockner F.O."/>
            <person name="Harder J."/>
        </authorList>
    </citation>
    <scope>NUCLEOTIDE SEQUENCE [LARGE SCALE GENOMIC DNA]</scope>
    <source>
        <strain evidence="2">K833</strain>
    </source>
</reference>
<dbReference type="EMBL" id="LECT01000015">
    <property type="protein sequence ID" value="KLU06377.1"/>
    <property type="molecule type" value="Genomic_DNA"/>
</dbReference>
<feature type="region of interest" description="Disordered" evidence="1">
    <location>
        <begin position="1"/>
        <end position="32"/>
    </location>
</feature>
<dbReference type="AlphaFoldDB" id="A0A0J1BIM3"/>
<feature type="compositionally biased region" description="Basic and acidic residues" evidence="1">
    <location>
        <begin position="60"/>
        <end position="73"/>
    </location>
</feature>
<sequence length="96" mass="10291">MHGARFENPTPVYKRNDRTQNQPGAPPAQNRFVALGPSEVNSQVGATLAVPSNVASGGLENERSSIPKSELDPMRSGPEAGCRLYAGLFFLRTPLP</sequence>
<dbReference type="Proteomes" id="UP000036367">
    <property type="component" value="Unassembled WGS sequence"/>
</dbReference>
<feature type="region of interest" description="Disordered" evidence="1">
    <location>
        <begin position="55"/>
        <end position="77"/>
    </location>
</feature>
<accession>A0A0J1BIM3</accession>